<reference evidence="1" key="1">
    <citation type="journal article" date="2021" name="PeerJ">
        <title>Extensive microbial diversity within the chicken gut microbiome revealed by metagenomics and culture.</title>
        <authorList>
            <person name="Gilroy R."/>
            <person name="Ravi A."/>
            <person name="Getino M."/>
            <person name="Pursley I."/>
            <person name="Horton D.L."/>
            <person name="Alikhan N.F."/>
            <person name="Baker D."/>
            <person name="Gharbi K."/>
            <person name="Hall N."/>
            <person name="Watson M."/>
            <person name="Adriaenssens E.M."/>
            <person name="Foster-Nyarko E."/>
            <person name="Jarju S."/>
            <person name="Secka A."/>
            <person name="Antonio M."/>
            <person name="Oren A."/>
            <person name="Chaudhuri R.R."/>
            <person name="La Ragione R."/>
            <person name="Hildebrand F."/>
            <person name="Pallen M.J."/>
        </authorList>
    </citation>
    <scope>NUCLEOTIDE SEQUENCE</scope>
    <source>
        <strain evidence="1">ChiGjej2B2-19336</strain>
    </source>
</reference>
<name>A0A921AX02_9BACT</name>
<proteinExistence type="predicted"/>
<dbReference type="Proteomes" id="UP000698963">
    <property type="component" value="Unassembled WGS sequence"/>
</dbReference>
<sequence>MPDRYLPPILPCSTCGSHEQKLESCLPAGRRHALWRVVCPCGCALTQWAVSEGAAIRLWNRFLGENPEQ</sequence>
<gene>
    <name evidence="1" type="ORF">K8W16_09540</name>
</gene>
<dbReference type="EMBL" id="DYZA01000190">
    <property type="protein sequence ID" value="HJD97872.1"/>
    <property type="molecule type" value="Genomic_DNA"/>
</dbReference>
<dbReference type="RefSeq" id="WP_304122962.1">
    <property type="nucleotide sequence ID" value="NZ_DYZA01000190.1"/>
</dbReference>
<protein>
    <submittedName>
        <fullName evidence="1">Serine acetyltransferase</fullName>
    </submittedName>
</protein>
<dbReference type="AlphaFoldDB" id="A0A921AX02"/>
<evidence type="ECO:0000313" key="2">
    <source>
        <dbReference type="Proteomes" id="UP000698963"/>
    </source>
</evidence>
<comment type="caution">
    <text evidence="1">The sequence shown here is derived from an EMBL/GenBank/DDBJ whole genome shotgun (WGS) entry which is preliminary data.</text>
</comment>
<organism evidence="1 2">
    <name type="scientific">Mailhella massiliensis</name>
    <dbReference type="NCBI Taxonomy" id="1903261"/>
    <lineage>
        <taxon>Bacteria</taxon>
        <taxon>Pseudomonadati</taxon>
        <taxon>Thermodesulfobacteriota</taxon>
        <taxon>Desulfovibrionia</taxon>
        <taxon>Desulfovibrionales</taxon>
        <taxon>Desulfovibrionaceae</taxon>
        <taxon>Mailhella</taxon>
    </lineage>
</organism>
<reference evidence="1" key="2">
    <citation type="submission" date="2021-09" db="EMBL/GenBank/DDBJ databases">
        <authorList>
            <person name="Gilroy R."/>
        </authorList>
    </citation>
    <scope>NUCLEOTIDE SEQUENCE</scope>
    <source>
        <strain evidence="1">ChiGjej2B2-19336</strain>
    </source>
</reference>
<accession>A0A921AX02</accession>
<evidence type="ECO:0000313" key="1">
    <source>
        <dbReference type="EMBL" id="HJD97872.1"/>
    </source>
</evidence>